<dbReference type="Pfam" id="PF04205">
    <property type="entry name" value="FMN_bind"/>
    <property type="match status" value="1"/>
</dbReference>
<keyword evidence="3" id="KW-0479">Metal-binding</keyword>
<proteinExistence type="predicted"/>
<keyword evidence="2" id="KW-0004">4Fe-4S</keyword>
<keyword evidence="4" id="KW-0249">Electron transport</keyword>
<dbReference type="InterPro" id="IPR007329">
    <property type="entry name" value="FMN-bd"/>
</dbReference>
<keyword evidence="7" id="KW-0812">Transmembrane</keyword>
<feature type="transmembrane region" description="Helical" evidence="7">
    <location>
        <begin position="450"/>
        <end position="478"/>
    </location>
</feature>
<feature type="transmembrane region" description="Helical" evidence="7">
    <location>
        <begin position="384"/>
        <end position="403"/>
    </location>
</feature>
<protein>
    <recommendedName>
        <fullName evidence="8">4Fe-4S ferredoxin-type domain-containing protein</fullName>
    </recommendedName>
</protein>
<feature type="transmembrane region" description="Helical" evidence="7">
    <location>
        <begin position="507"/>
        <end position="529"/>
    </location>
</feature>
<evidence type="ECO:0000256" key="5">
    <source>
        <dbReference type="ARBA" id="ARBA00023004"/>
    </source>
</evidence>
<keyword evidence="5" id="KW-0408">Iron</keyword>
<feature type="transmembrane region" description="Helical" evidence="7">
    <location>
        <begin position="535"/>
        <end position="558"/>
    </location>
</feature>
<evidence type="ECO:0000313" key="9">
    <source>
        <dbReference type="EMBL" id="KKO07002.1"/>
    </source>
</evidence>
<keyword evidence="6" id="KW-0411">Iron-sulfur</keyword>
<keyword evidence="7" id="KW-1133">Transmembrane helix</keyword>
<reference evidence="9" key="1">
    <citation type="journal article" date="2015" name="Nature">
        <title>Complex archaea that bridge the gap between prokaryotes and eukaryotes.</title>
        <authorList>
            <person name="Spang A."/>
            <person name="Saw J.H."/>
            <person name="Jorgensen S.L."/>
            <person name="Zaremba-Niedzwiedzka K."/>
            <person name="Martijn J."/>
            <person name="Lind A.E."/>
            <person name="van Eijk R."/>
            <person name="Schleper C."/>
            <person name="Guy L."/>
            <person name="Ettema T.J."/>
        </authorList>
    </citation>
    <scope>NUCLEOTIDE SEQUENCE</scope>
</reference>
<dbReference type="EMBL" id="LAZR01000014">
    <property type="protein sequence ID" value="KKO07002.1"/>
    <property type="molecule type" value="Genomic_DNA"/>
</dbReference>
<comment type="caution">
    <text evidence="9">The sequence shown here is derived from an EMBL/GenBank/DDBJ whole genome shotgun (WGS) entry which is preliminary data.</text>
</comment>
<dbReference type="GO" id="GO:0046872">
    <property type="term" value="F:metal ion binding"/>
    <property type="evidence" value="ECO:0007669"/>
    <property type="project" value="UniProtKB-KW"/>
</dbReference>
<evidence type="ECO:0000259" key="8">
    <source>
        <dbReference type="PROSITE" id="PS51379"/>
    </source>
</evidence>
<organism evidence="9">
    <name type="scientific">marine sediment metagenome</name>
    <dbReference type="NCBI Taxonomy" id="412755"/>
    <lineage>
        <taxon>unclassified sequences</taxon>
        <taxon>metagenomes</taxon>
        <taxon>ecological metagenomes</taxon>
    </lineage>
</organism>
<accession>A0A0F9Y4Y1</accession>
<dbReference type="SUPFAM" id="SSF54862">
    <property type="entry name" value="4Fe-4S ferredoxins"/>
    <property type="match status" value="1"/>
</dbReference>
<gene>
    <name evidence="9" type="ORF">LCGC14_0061880</name>
</gene>
<dbReference type="PROSITE" id="PS00198">
    <property type="entry name" value="4FE4S_FER_1"/>
    <property type="match status" value="1"/>
</dbReference>
<evidence type="ECO:0000256" key="7">
    <source>
        <dbReference type="SAM" id="Phobius"/>
    </source>
</evidence>
<dbReference type="GO" id="GO:0051539">
    <property type="term" value="F:4 iron, 4 sulfur cluster binding"/>
    <property type="evidence" value="ECO:0007669"/>
    <property type="project" value="UniProtKB-KW"/>
</dbReference>
<dbReference type="GO" id="GO:0010181">
    <property type="term" value="F:FMN binding"/>
    <property type="evidence" value="ECO:0007669"/>
    <property type="project" value="InterPro"/>
</dbReference>
<evidence type="ECO:0000256" key="1">
    <source>
        <dbReference type="ARBA" id="ARBA00022448"/>
    </source>
</evidence>
<evidence type="ECO:0000256" key="3">
    <source>
        <dbReference type="ARBA" id="ARBA00022723"/>
    </source>
</evidence>
<dbReference type="PANTHER" id="PTHR30176:SF3">
    <property type="entry name" value="FERREDOXIN-TYPE PROTEIN NAPH"/>
    <property type="match status" value="1"/>
</dbReference>
<dbReference type="Pfam" id="PF12801">
    <property type="entry name" value="Fer4_5"/>
    <property type="match status" value="2"/>
</dbReference>
<dbReference type="InterPro" id="IPR017896">
    <property type="entry name" value="4Fe4S_Fe-S-bd"/>
</dbReference>
<dbReference type="SMART" id="SM00900">
    <property type="entry name" value="FMN_bind"/>
    <property type="match status" value="1"/>
</dbReference>
<name>A0A0F9Y4Y1_9ZZZZ</name>
<sequence length="653" mass="72020">MKRQLIAGVMLLCLLFVAGTVGAQTPFSSQVNETQLKEVMPAAERFSDKAGTPPVFTAFKTDPASGDDVIVGYVFQTSDLPPEEIGFSSTIDVLVGLDPDATVTAIKVLDYNESFLSSRGDFLSIRPFQEQFRRKPLSDPFRVGRDIDGVSRATITSWATSRGVYNAARRVAQAYLAGSGFSAAADTANNTRAHLAPLSWQDMQTQGLVQITNAVLPDDTMLTLSFAYMGNEVLGETLVGNEYYSRAERDASSRFDEGRLMLVGIGGNASDPFRQERLSIQQGDAVYPMPRRQTVYAGSADQGKIAGQANFAVAMILDPDMDLSQPFTVLYDPQNGQQPYSTDIQLRGIALDLALGREVRAPGELAMEDMMQASAGGLLTDINWVRVLPLLLIFTLVMASFLRKDTRLRWLTLSITLFYLGFVNGGFLSVSHITNTIKLGPSMILSDLPLLMIVVFTLITTLIWGRVFCSSLCPFGALQDMITRITPRRWQRTLPAFIHDKALYLKYAILALIVIMALVQSDISIFQYFEPFGTLFFYSTSIALWTILILILLASAVVKRFYCRYMCPLGAALGVMSLISLRRIRRVPQCTVCKVCEHACPTGAIRNHKIDFKECVRCDICESKLLEKAGVCRHSVASLTSRGVQLLPVSQVD</sequence>
<evidence type="ECO:0000256" key="4">
    <source>
        <dbReference type="ARBA" id="ARBA00022982"/>
    </source>
</evidence>
<keyword evidence="7" id="KW-0472">Membrane</keyword>
<dbReference type="InterPro" id="IPR017900">
    <property type="entry name" value="4Fe4S_Fe_S_CS"/>
</dbReference>
<feature type="domain" description="4Fe-4S ferredoxin-type" evidence="8">
    <location>
        <begin position="582"/>
        <end position="610"/>
    </location>
</feature>
<dbReference type="PROSITE" id="PS51379">
    <property type="entry name" value="4FE4S_FER_2"/>
    <property type="match status" value="1"/>
</dbReference>
<dbReference type="AlphaFoldDB" id="A0A0F9Y4Y1"/>
<dbReference type="InterPro" id="IPR051684">
    <property type="entry name" value="Electron_Trans/Redox"/>
</dbReference>
<keyword evidence="1" id="KW-0813">Transport</keyword>
<evidence type="ECO:0000256" key="6">
    <source>
        <dbReference type="ARBA" id="ARBA00023014"/>
    </source>
</evidence>
<dbReference type="PANTHER" id="PTHR30176">
    <property type="entry name" value="FERREDOXIN-TYPE PROTEIN NAPH"/>
    <property type="match status" value="1"/>
</dbReference>
<evidence type="ECO:0000256" key="2">
    <source>
        <dbReference type="ARBA" id="ARBA00022485"/>
    </source>
</evidence>
<feature type="transmembrane region" description="Helical" evidence="7">
    <location>
        <begin position="410"/>
        <end position="430"/>
    </location>
</feature>
<dbReference type="GO" id="GO:0005886">
    <property type="term" value="C:plasma membrane"/>
    <property type="evidence" value="ECO:0007669"/>
    <property type="project" value="TreeGrafter"/>
</dbReference>